<evidence type="ECO:0000313" key="6">
    <source>
        <dbReference type="Proteomes" id="UP000030748"/>
    </source>
</evidence>
<proteinExistence type="predicted"/>
<dbReference type="Pfam" id="PF00806">
    <property type="entry name" value="PUF"/>
    <property type="match status" value="3"/>
</dbReference>
<dbReference type="STRING" id="4155.A0A022QJD8"/>
<feature type="repeat" description="Pumilio" evidence="4">
    <location>
        <begin position="69"/>
        <end position="105"/>
    </location>
</feature>
<name>A0A022QJD8_ERYGU</name>
<dbReference type="PANTHER" id="PTHR12537:SF137">
    <property type="entry name" value="PUMILIO HOMOLOG 16-RELATED"/>
    <property type="match status" value="1"/>
</dbReference>
<feature type="repeat" description="Pumilio" evidence="4">
    <location>
        <begin position="118"/>
        <end position="156"/>
    </location>
</feature>
<evidence type="ECO:0000256" key="1">
    <source>
        <dbReference type="ARBA" id="ARBA00022737"/>
    </source>
</evidence>
<keyword evidence="2" id="KW-0810">Translation regulation</keyword>
<dbReference type="GO" id="GO:0003723">
    <property type="term" value="F:RNA binding"/>
    <property type="evidence" value="ECO:0007669"/>
    <property type="project" value="UniProtKB-KW"/>
</dbReference>
<dbReference type="Proteomes" id="UP000030748">
    <property type="component" value="Unassembled WGS sequence"/>
</dbReference>
<dbReference type="SUPFAM" id="SSF48371">
    <property type="entry name" value="ARM repeat"/>
    <property type="match status" value="1"/>
</dbReference>
<evidence type="ECO:0000256" key="2">
    <source>
        <dbReference type="ARBA" id="ARBA00022845"/>
    </source>
</evidence>
<reference evidence="5 6" key="1">
    <citation type="journal article" date="2013" name="Proc. Natl. Acad. Sci. U.S.A.">
        <title>Fine-scale variation in meiotic recombination in Mimulus inferred from population shotgun sequencing.</title>
        <authorList>
            <person name="Hellsten U."/>
            <person name="Wright K.M."/>
            <person name="Jenkins J."/>
            <person name="Shu S."/>
            <person name="Yuan Y."/>
            <person name="Wessler S.R."/>
            <person name="Schmutz J."/>
            <person name="Willis J.H."/>
            <person name="Rokhsar D.S."/>
        </authorList>
    </citation>
    <scope>NUCLEOTIDE SEQUENCE [LARGE SCALE GENOMIC DNA]</scope>
    <source>
        <strain evidence="6">cv. DUN x IM62</strain>
    </source>
</reference>
<dbReference type="Gene3D" id="1.25.10.10">
    <property type="entry name" value="Leucine-rich Repeat Variant"/>
    <property type="match status" value="1"/>
</dbReference>
<accession>A0A022QJD8</accession>
<keyword evidence="6" id="KW-1185">Reference proteome</keyword>
<evidence type="ECO:0000313" key="5">
    <source>
        <dbReference type="EMBL" id="EYU27679.1"/>
    </source>
</evidence>
<dbReference type="InterPro" id="IPR016024">
    <property type="entry name" value="ARM-type_fold"/>
</dbReference>
<dbReference type="EMBL" id="KI631456">
    <property type="protein sequence ID" value="EYU27679.1"/>
    <property type="molecule type" value="Genomic_DNA"/>
</dbReference>
<keyword evidence="3" id="KW-0694">RNA-binding</keyword>
<dbReference type="PROSITE" id="PS50302">
    <property type="entry name" value="PUM"/>
    <property type="match status" value="2"/>
</dbReference>
<dbReference type="InterPro" id="IPR001313">
    <property type="entry name" value="Pumilio_RNA-bd_rpt"/>
</dbReference>
<gene>
    <name evidence="5" type="ORF">MIMGU_mgv11b022591mg</name>
</gene>
<organism evidence="5 6">
    <name type="scientific">Erythranthe guttata</name>
    <name type="common">Yellow monkey flower</name>
    <name type="synonym">Mimulus guttatus</name>
    <dbReference type="NCBI Taxonomy" id="4155"/>
    <lineage>
        <taxon>Eukaryota</taxon>
        <taxon>Viridiplantae</taxon>
        <taxon>Streptophyta</taxon>
        <taxon>Embryophyta</taxon>
        <taxon>Tracheophyta</taxon>
        <taxon>Spermatophyta</taxon>
        <taxon>Magnoliopsida</taxon>
        <taxon>eudicotyledons</taxon>
        <taxon>Gunneridae</taxon>
        <taxon>Pentapetalae</taxon>
        <taxon>asterids</taxon>
        <taxon>lamiids</taxon>
        <taxon>Lamiales</taxon>
        <taxon>Phrymaceae</taxon>
        <taxon>Erythranthe</taxon>
    </lineage>
</organism>
<keyword evidence="1" id="KW-0677">Repeat</keyword>
<dbReference type="AlphaFoldDB" id="A0A022QJD8"/>
<evidence type="ECO:0000256" key="4">
    <source>
        <dbReference type="PROSITE-ProRule" id="PRU00317"/>
    </source>
</evidence>
<dbReference type="InterPro" id="IPR011989">
    <property type="entry name" value="ARM-like"/>
</dbReference>
<protein>
    <recommendedName>
        <fullName evidence="7">PUM-HD domain-containing protein</fullName>
    </recommendedName>
</protein>
<dbReference type="PANTHER" id="PTHR12537">
    <property type="entry name" value="RNA BINDING PROTEIN PUMILIO-RELATED"/>
    <property type="match status" value="1"/>
</dbReference>
<sequence length="228" mass="25757">MIDERAHMQHLFHTLVESCEGPLLNVVAVDVLSDQEGVVNAAVSLLGANSIMKLMAKLRKTHHAFNLTKVLSNKFLHVMTHSFGSMVVERCLMLFGYEANKRVLEQTNEQVNKKILCLLEKHFLELAHLKGGSHVVEKCMKTSDDGLLSVVKAILERPETAFALARDDFGNYVIQNALRITRARGFSGSYNNLRVEPKQTGKVCDRYFERRSSVSKGREWKKGFNPVK</sequence>
<dbReference type="GO" id="GO:0006417">
    <property type="term" value="P:regulation of translation"/>
    <property type="evidence" value="ECO:0007669"/>
    <property type="project" value="UniProtKB-KW"/>
</dbReference>
<evidence type="ECO:0008006" key="7">
    <source>
        <dbReference type="Google" id="ProtNLM"/>
    </source>
</evidence>
<evidence type="ECO:0000256" key="3">
    <source>
        <dbReference type="ARBA" id="ARBA00022884"/>
    </source>
</evidence>